<evidence type="ECO:0000256" key="1">
    <source>
        <dbReference type="SAM" id="MobiDB-lite"/>
    </source>
</evidence>
<reference evidence="2 3" key="1">
    <citation type="submission" date="2019-03" db="EMBL/GenBank/DDBJ databases">
        <title>Genomics of glacier-inhabiting Cryobacterium strains.</title>
        <authorList>
            <person name="Liu Q."/>
            <person name="Xin Y.-H."/>
        </authorList>
    </citation>
    <scope>NUCLEOTIDE SEQUENCE [LARGE SCALE GENOMIC DNA]</scope>
    <source>
        <strain evidence="2 3">TMT1-1</strain>
    </source>
</reference>
<dbReference type="RefSeq" id="WP_134572123.1">
    <property type="nucleotide sequence ID" value="NZ_SOGT01000008.1"/>
</dbReference>
<sequence length="115" mass="12670">MDLNAGTTQFNYFGRRMLEVGAFLKHQDDDFRPERIVIVDREARLADGESEKLAALHCRGGWPGVELVLVDPGPWVGMTMGSVRQVCQALKLNDPSPSGHTADLAGFEENPEGLF</sequence>
<feature type="region of interest" description="Disordered" evidence="1">
    <location>
        <begin position="94"/>
        <end position="115"/>
    </location>
</feature>
<keyword evidence="3" id="KW-1185">Reference proteome</keyword>
<dbReference type="EMBL" id="SOGT01000008">
    <property type="protein sequence ID" value="TFD26640.1"/>
    <property type="molecule type" value="Genomic_DNA"/>
</dbReference>
<protein>
    <submittedName>
        <fullName evidence="2">Uncharacterized protein</fullName>
    </submittedName>
</protein>
<evidence type="ECO:0000313" key="2">
    <source>
        <dbReference type="EMBL" id="TFD26640.1"/>
    </source>
</evidence>
<gene>
    <name evidence="2" type="ORF">E3T27_07665</name>
</gene>
<dbReference type="AlphaFoldDB" id="A0A4R8ZFV6"/>
<proteinExistence type="predicted"/>
<name>A0A4R8ZFV6_9MICO</name>
<organism evidence="2 3">
    <name type="scientific">Cryobacterium lyxosi</name>
    <dbReference type="NCBI Taxonomy" id="1259228"/>
    <lineage>
        <taxon>Bacteria</taxon>
        <taxon>Bacillati</taxon>
        <taxon>Actinomycetota</taxon>
        <taxon>Actinomycetes</taxon>
        <taxon>Micrococcales</taxon>
        <taxon>Microbacteriaceae</taxon>
        <taxon>Cryobacterium</taxon>
    </lineage>
</organism>
<comment type="caution">
    <text evidence="2">The sequence shown here is derived from an EMBL/GenBank/DDBJ whole genome shotgun (WGS) entry which is preliminary data.</text>
</comment>
<evidence type="ECO:0000313" key="3">
    <source>
        <dbReference type="Proteomes" id="UP000298424"/>
    </source>
</evidence>
<accession>A0A4R8ZFV6</accession>
<dbReference type="Proteomes" id="UP000298424">
    <property type="component" value="Unassembled WGS sequence"/>
</dbReference>